<evidence type="ECO:0000313" key="6">
    <source>
        <dbReference type="EMBL" id="KAE8685381.1"/>
    </source>
</evidence>
<evidence type="ECO:0000256" key="5">
    <source>
        <dbReference type="SAM" id="Phobius"/>
    </source>
</evidence>
<dbReference type="EMBL" id="VEPZ02001232">
    <property type="protein sequence ID" value="KAE8685381.1"/>
    <property type="molecule type" value="Genomic_DNA"/>
</dbReference>
<evidence type="ECO:0000256" key="1">
    <source>
        <dbReference type="ARBA" id="ARBA00004141"/>
    </source>
</evidence>
<proteinExistence type="predicted"/>
<keyword evidence="7" id="KW-1185">Reference proteome</keyword>
<dbReference type="PANTHER" id="PTHR16201">
    <property type="entry name" value="SEVEN TRANSMEMBRANE PROTEIN 1-RELATED"/>
    <property type="match status" value="1"/>
</dbReference>
<reference evidence="6" key="1">
    <citation type="submission" date="2019-09" db="EMBL/GenBank/DDBJ databases">
        <title>Draft genome information of white flower Hibiscus syriacus.</title>
        <authorList>
            <person name="Kim Y.-M."/>
        </authorList>
    </citation>
    <scope>NUCLEOTIDE SEQUENCE [LARGE SCALE GENOMIC DNA]</scope>
    <source>
        <strain evidence="6">YM2019G1</strain>
    </source>
</reference>
<evidence type="ECO:0000313" key="7">
    <source>
        <dbReference type="Proteomes" id="UP000436088"/>
    </source>
</evidence>
<dbReference type="Proteomes" id="UP000436088">
    <property type="component" value="Unassembled WGS sequence"/>
</dbReference>
<dbReference type="InterPro" id="IPR006603">
    <property type="entry name" value="PQ-loop_rpt"/>
</dbReference>
<keyword evidence="2 5" id="KW-0812">Transmembrane</keyword>
<dbReference type="Pfam" id="PF04193">
    <property type="entry name" value="PQ-loop"/>
    <property type="match status" value="2"/>
</dbReference>
<sequence>MKSLRMKQLSIFDAHLVKVTWVASSPLCGKFHRFLELEIGGLTAEVTGEEIRAVVVFDVQHLKAYGSGFKVRDMSTDRGLNNGLGSRMGQYLRRRKKEIELGYVSVGSLLCQGKQALQCLEIPQIIANFQTKSSHGVSLLFLLTWVAGDVFNLVGRLLEPATLPTQFYTALLYTGSTVVLVLQTVYYDYVYKWWKCGRIESDNMVNTFLPFKVLAQDEKTPLKPAWKLRSGIPILNASPKSSPCREYYFMSARSLAASGTPPFRTYLREHGVEHSALGQWLGWLMAAVYMGGRIPRIWLNIKRGSVEGLNPHVHLCTDSQFCLCGKVGSVSDLSIYFTHRSKNQNVEPVVSRFRHQV</sequence>
<dbReference type="Gene3D" id="1.20.1280.290">
    <property type="match status" value="2"/>
</dbReference>
<organism evidence="6 7">
    <name type="scientific">Hibiscus syriacus</name>
    <name type="common">Rose of Sharon</name>
    <dbReference type="NCBI Taxonomy" id="106335"/>
    <lineage>
        <taxon>Eukaryota</taxon>
        <taxon>Viridiplantae</taxon>
        <taxon>Streptophyta</taxon>
        <taxon>Embryophyta</taxon>
        <taxon>Tracheophyta</taxon>
        <taxon>Spermatophyta</taxon>
        <taxon>Magnoliopsida</taxon>
        <taxon>eudicotyledons</taxon>
        <taxon>Gunneridae</taxon>
        <taxon>Pentapetalae</taxon>
        <taxon>rosids</taxon>
        <taxon>malvids</taxon>
        <taxon>Malvales</taxon>
        <taxon>Malvaceae</taxon>
        <taxon>Malvoideae</taxon>
        <taxon>Hibiscus</taxon>
    </lineage>
</organism>
<evidence type="ECO:0000256" key="4">
    <source>
        <dbReference type="ARBA" id="ARBA00023136"/>
    </source>
</evidence>
<comment type="caution">
    <text evidence="6">The sequence shown here is derived from an EMBL/GenBank/DDBJ whole genome shotgun (WGS) entry which is preliminary data.</text>
</comment>
<gene>
    <name evidence="6" type="ORF">F3Y22_tig00111098pilonHSYRG00011</name>
</gene>
<keyword evidence="4 5" id="KW-0472">Membrane</keyword>
<accession>A0A6A2Z0J0</accession>
<dbReference type="InterPro" id="IPR051415">
    <property type="entry name" value="LAAT-1"/>
</dbReference>
<name>A0A6A2Z0J0_HIBSY</name>
<keyword evidence="3 5" id="KW-1133">Transmembrane helix</keyword>
<dbReference type="GO" id="GO:0016020">
    <property type="term" value="C:membrane"/>
    <property type="evidence" value="ECO:0007669"/>
    <property type="project" value="UniProtKB-SubCell"/>
</dbReference>
<dbReference type="PANTHER" id="PTHR16201:SF45">
    <property type="entry name" value="PQ-LOOP REPEAT FAMILY PROTEIN _ TRANSMEMBRANE FAMILY PROTEIN"/>
    <property type="match status" value="1"/>
</dbReference>
<evidence type="ECO:0000256" key="2">
    <source>
        <dbReference type="ARBA" id="ARBA00022692"/>
    </source>
</evidence>
<evidence type="ECO:0000256" key="3">
    <source>
        <dbReference type="ARBA" id="ARBA00022989"/>
    </source>
</evidence>
<feature type="transmembrane region" description="Helical" evidence="5">
    <location>
        <begin position="139"/>
        <end position="158"/>
    </location>
</feature>
<feature type="transmembrane region" description="Helical" evidence="5">
    <location>
        <begin position="170"/>
        <end position="189"/>
    </location>
</feature>
<evidence type="ECO:0008006" key="8">
    <source>
        <dbReference type="Google" id="ProtNLM"/>
    </source>
</evidence>
<dbReference type="AlphaFoldDB" id="A0A6A2Z0J0"/>
<dbReference type="SMART" id="SM00679">
    <property type="entry name" value="CTNS"/>
    <property type="match status" value="2"/>
</dbReference>
<comment type="subcellular location">
    <subcellularLocation>
        <location evidence="1">Membrane</location>
        <topology evidence="1">Multi-pass membrane protein</topology>
    </subcellularLocation>
</comment>
<protein>
    <recommendedName>
        <fullName evidence="8">PQ-loop repeat family protein / transmembrane family protein</fullName>
    </recommendedName>
</protein>